<feature type="transmembrane region" description="Helical" evidence="1">
    <location>
        <begin position="140"/>
        <end position="160"/>
    </location>
</feature>
<gene>
    <name evidence="2" type="ORF">HMPREF1068_03473</name>
</gene>
<dbReference type="eggNOG" id="ENOG5032QIV">
    <property type="taxonomic scope" value="Bacteria"/>
</dbReference>
<accession>I8X760</accession>
<evidence type="ECO:0000256" key="1">
    <source>
        <dbReference type="SAM" id="Phobius"/>
    </source>
</evidence>
<evidence type="ECO:0000313" key="3">
    <source>
        <dbReference type="Proteomes" id="UP000003089"/>
    </source>
</evidence>
<feature type="transmembrane region" description="Helical" evidence="1">
    <location>
        <begin position="282"/>
        <end position="303"/>
    </location>
</feature>
<protein>
    <recommendedName>
        <fullName evidence="4">O-antigen polymerase</fullName>
    </recommendedName>
</protein>
<dbReference type="EMBL" id="AGXS01000023">
    <property type="protein sequence ID" value="EIY46705.1"/>
    <property type="molecule type" value="Genomic_DNA"/>
</dbReference>
<feature type="transmembrane region" description="Helical" evidence="1">
    <location>
        <begin position="187"/>
        <end position="207"/>
    </location>
</feature>
<feature type="transmembrane region" description="Helical" evidence="1">
    <location>
        <begin position="105"/>
        <end position="128"/>
    </location>
</feature>
<keyword evidence="3" id="KW-1185">Reference proteome</keyword>
<feature type="transmembrane region" description="Helical" evidence="1">
    <location>
        <begin position="13"/>
        <end position="31"/>
    </location>
</feature>
<feature type="transmembrane region" description="Helical" evidence="1">
    <location>
        <begin position="258"/>
        <end position="276"/>
    </location>
</feature>
<proteinExistence type="predicted"/>
<keyword evidence="1" id="KW-0472">Membrane</keyword>
<feature type="transmembrane region" description="Helical" evidence="1">
    <location>
        <begin position="356"/>
        <end position="378"/>
    </location>
</feature>
<feature type="transmembrane region" description="Helical" evidence="1">
    <location>
        <begin position="80"/>
        <end position="99"/>
    </location>
</feature>
<keyword evidence="1" id="KW-1133">Transmembrane helix</keyword>
<evidence type="ECO:0008006" key="4">
    <source>
        <dbReference type="Google" id="ProtNLM"/>
    </source>
</evidence>
<dbReference type="AlphaFoldDB" id="I8X760"/>
<keyword evidence="1" id="KW-0812">Transmembrane</keyword>
<feature type="transmembrane region" description="Helical" evidence="1">
    <location>
        <begin position="398"/>
        <end position="425"/>
    </location>
</feature>
<name>I8X760_9BACE</name>
<dbReference type="STRING" id="997884.HMPREF1068_03473"/>
<comment type="caution">
    <text evidence="2">The sequence shown here is derived from an EMBL/GenBank/DDBJ whole genome shotgun (WGS) entry which is preliminary data.</text>
</comment>
<evidence type="ECO:0000313" key="2">
    <source>
        <dbReference type="EMBL" id="EIY46705.1"/>
    </source>
</evidence>
<dbReference type="PATRIC" id="fig|997884.3.peg.3559"/>
<feature type="transmembrane region" description="Helical" evidence="1">
    <location>
        <begin position="51"/>
        <end position="68"/>
    </location>
</feature>
<feature type="transmembrane region" description="Helical" evidence="1">
    <location>
        <begin position="214"/>
        <end position="230"/>
    </location>
</feature>
<dbReference type="HOGENOM" id="CLU_605282_0_0_10"/>
<organism evidence="2 3">
    <name type="scientific">Bacteroides nordii CL02T12C05</name>
    <dbReference type="NCBI Taxonomy" id="997884"/>
    <lineage>
        <taxon>Bacteria</taxon>
        <taxon>Pseudomonadati</taxon>
        <taxon>Bacteroidota</taxon>
        <taxon>Bacteroidia</taxon>
        <taxon>Bacteroidales</taxon>
        <taxon>Bacteroidaceae</taxon>
        <taxon>Bacteroides</taxon>
    </lineage>
</organism>
<dbReference type="Proteomes" id="UP000003089">
    <property type="component" value="Unassembled WGS sequence"/>
</dbReference>
<sequence>MWLSDVRFTDEKAAIRVFFTVCYIYLYKYIWTNYCCVDFDYCGFVIIEYGFFEYIPTLIFAIIPILFYKGLRKISSIISIIVYVFCYIPIILSVFYMQNKNIENFVFITQLCLFLGMISFFFSDRIVIKKMENSRRIKKYSFRSLLSIILCVLGLLVFLYRSHMRFVSLYDVYELREDSAEVTGTGIVGYLVFWASNALAPVLFIYGMLKKHKIYICMGVISYILLFMMTGQKTNFFMPLILYGFVVLLRYERKGLPFYVWLLCALILTSVFIYNLSGDFVIIKAIFFMRTLCMPGLLFANYLDFFLNHDLTYYTHISIVQLFTQGYPYNKALGYVIGDVYGGGNANANFWTTDGVAAMLLPGILIINSLFFLFLIILNSITDKINRNFVFVLFVPSIVYLLNASFFTFLLSSGGLICILILLFFKIPLEKDLD</sequence>
<reference evidence="2 3" key="1">
    <citation type="submission" date="2012-02" db="EMBL/GenBank/DDBJ databases">
        <title>The Genome Sequence of Bacteroides nordii CL02T12C05.</title>
        <authorList>
            <consortium name="The Broad Institute Genome Sequencing Platform"/>
            <person name="Earl A."/>
            <person name="Ward D."/>
            <person name="Feldgarden M."/>
            <person name="Gevers D."/>
            <person name="Zitomersky N.L."/>
            <person name="Coyne M.J."/>
            <person name="Comstock L.E."/>
            <person name="Young S.K."/>
            <person name="Zeng Q."/>
            <person name="Gargeya S."/>
            <person name="Fitzgerald M."/>
            <person name="Haas B."/>
            <person name="Abouelleil A."/>
            <person name="Alvarado L."/>
            <person name="Arachchi H.M."/>
            <person name="Berlin A."/>
            <person name="Chapman S.B."/>
            <person name="Gearin G."/>
            <person name="Goldberg J."/>
            <person name="Griggs A."/>
            <person name="Gujja S."/>
            <person name="Hansen M."/>
            <person name="Heiman D."/>
            <person name="Howarth C."/>
            <person name="Larimer J."/>
            <person name="Lui A."/>
            <person name="MacDonald P.J.P."/>
            <person name="McCowen C."/>
            <person name="Montmayeur A."/>
            <person name="Murphy C."/>
            <person name="Neiman D."/>
            <person name="Pearson M."/>
            <person name="Priest M."/>
            <person name="Roberts A."/>
            <person name="Saif S."/>
            <person name="Shea T."/>
            <person name="Sisk P."/>
            <person name="Stolte C."/>
            <person name="Sykes S."/>
            <person name="Wortman J."/>
            <person name="Nusbaum C."/>
            <person name="Birren B."/>
        </authorList>
    </citation>
    <scope>NUCLEOTIDE SEQUENCE [LARGE SCALE GENOMIC DNA]</scope>
    <source>
        <strain evidence="2 3">CL02T12C05</strain>
    </source>
</reference>